<evidence type="ECO:0000256" key="3">
    <source>
        <dbReference type="ARBA" id="ARBA00012454"/>
    </source>
</evidence>
<dbReference type="InterPro" id="IPR016030">
    <property type="entry name" value="CblAdoTrfase-like"/>
</dbReference>
<proteinExistence type="inferred from homology"/>
<dbReference type="GO" id="GO:0008817">
    <property type="term" value="F:corrinoid adenosyltransferase activity"/>
    <property type="evidence" value="ECO:0007669"/>
    <property type="project" value="UniProtKB-EC"/>
</dbReference>
<evidence type="ECO:0000256" key="8">
    <source>
        <dbReference type="ARBA" id="ARBA00022840"/>
    </source>
</evidence>
<keyword evidence="5" id="KW-0169">Cobalamin biosynthesis</keyword>
<comment type="catalytic activity">
    <reaction evidence="13">
        <text>2 cob(II)alamin + reduced [electron-transfer flavoprotein] + 2 ATP = 2 adenosylcob(III)alamin + 2 triphosphate + oxidized [electron-transfer flavoprotein] + 3 H(+)</text>
        <dbReference type="Rhea" id="RHEA:28671"/>
        <dbReference type="Rhea" id="RHEA-COMP:10685"/>
        <dbReference type="Rhea" id="RHEA-COMP:10686"/>
        <dbReference type="ChEBI" id="CHEBI:15378"/>
        <dbReference type="ChEBI" id="CHEBI:16304"/>
        <dbReference type="ChEBI" id="CHEBI:18036"/>
        <dbReference type="ChEBI" id="CHEBI:18408"/>
        <dbReference type="ChEBI" id="CHEBI:30616"/>
        <dbReference type="ChEBI" id="CHEBI:57692"/>
        <dbReference type="ChEBI" id="CHEBI:58307"/>
        <dbReference type="EC" id="2.5.1.17"/>
    </reaction>
</comment>
<dbReference type="Gene3D" id="3.30.450.150">
    <property type="entry name" value="Haem-degrading domain"/>
    <property type="match status" value="1"/>
</dbReference>
<evidence type="ECO:0000256" key="13">
    <source>
        <dbReference type="ARBA" id="ARBA00048692"/>
    </source>
</evidence>
<dbReference type="PANTHER" id="PTHR12213:SF0">
    <property type="entry name" value="CORRINOID ADENOSYLTRANSFERASE MMAB"/>
    <property type="match status" value="1"/>
</dbReference>
<dbReference type="SUPFAM" id="SSF143744">
    <property type="entry name" value="GlcG-like"/>
    <property type="match status" value="1"/>
</dbReference>
<gene>
    <name evidence="15" type="ORF">H8Z77_04820</name>
</gene>
<sequence>MSIYTRNGDTGFASTKNRMRIPKNSPVFKLLGALDEFSSALGLSKQKLPQTIRDVVEQIQQDVIAISGEIAGGEKFTTKEKVDHLEQAIDSIMTQLPEIKSFILPGETEGGAALDLARTVVRRAEREAVAASQMGGMSRDTIAWLNRISDLVYALARMADFSGGTPISKPEEETATSTPVATPAVAVAADEKITVDGNQFCDKAERLCEAVMTKARAEGLGVVTAVCDKGANLVAFKRDDNAFLVSIDVAINKAYTSASLKMTTEEVAKLTEPGAGLEGLQYTTNGKLILFGGGVPLYDSNGELVGALGVSGGTADQDKGLAEYGAQLFTKSF</sequence>
<reference evidence="15 16" key="1">
    <citation type="submission" date="2020-08" db="EMBL/GenBank/DDBJ databases">
        <title>Genome public.</title>
        <authorList>
            <person name="Liu C."/>
            <person name="Sun Q."/>
        </authorList>
    </citation>
    <scope>NUCLEOTIDE SEQUENCE [LARGE SCALE GENOMIC DNA]</scope>
    <source>
        <strain evidence="15 16">NSJ-27</strain>
    </source>
</reference>
<dbReference type="Proteomes" id="UP000649151">
    <property type="component" value="Unassembled WGS sequence"/>
</dbReference>
<keyword evidence="6 15" id="KW-0808">Transferase</keyword>
<comment type="pathway">
    <text evidence="1">Cofactor biosynthesis; adenosylcobalamin biosynthesis; adenosylcobalamin from cob(II)yrinate a,c-diamide: step 2/7.</text>
</comment>
<evidence type="ECO:0000256" key="6">
    <source>
        <dbReference type="ARBA" id="ARBA00022679"/>
    </source>
</evidence>
<dbReference type="InterPro" id="IPR005624">
    <property type="entry name" value="PduO/GlcC-like"/>
</dbReference>
<feature type="domain" description="Cobalamin adenosyltransferase-like" evidence="14">
    <location>
        <begin position="3"/>
        <end position="159"/>
    </location>
</feature>
<evidence type="ECO:0000313" key="16">
    <source>
        <dbReference type="Proteomes" id="UP000649151"/>
    </source>
</evidence>
<dbReference type="PANTHER" id="PTHR12213">
    <property type="entry name" value="CORRINOID ADENOSYLTRANSFERASE"/>
    <property type="match status" value="1"/>
</dbReference>
<evidence type="ECO:0000256" key="4">
    <source>
        <dbReference type="ARBA" id="ARBA00020963"/>
    </source>
</evidence>
<dbReference type="NCBIfam" id="TIGR00636">
    <property type="entry name" value="PduO_Nterm"/>
    <property type="match status" value="1"/>
</dbReference>
<dbReference type="SUPFAM" id="SSF89028">
    <property type="entry name" value="Cobalamin adenosyltransferase-like"/>
    <property type="match status" value="1"/>
</dbReference>
<keyword evidence="7" id="KW-0547">Nucleotide-binding</keyword>
<organism evidence="15 16">
    <name type="scientific">Clostridium facile</name>
    <dbReference type="NCBI Taxonomy" id="2763035"/>
    <lineage>
        <taxon>Bacteria</taxon>
        <taxon>Bacillati</taxon>
        <taxon>Bacillota</taxon>
        <taxon>Clostridia</taxon>
        <taxon>Eubacteriales</taxon>
        <taxon>Clostridiaceae</taxon>
        <taxon>Clostridium</taxon>
    </lineage>
</organism>
<evidence type="ECO:0000313" key="15">
    <source>
        <dbReference type="EMBL" id="MBC5787350.1"/>
    </source>
</evidence>
<name>A0ABR7IQC3_9CLOT</name>
<evidence type="ECO:0000256" key="1">
    <source>
        <dbReference type="ARBA" id="ARBA00005121"/>
    </source>
</evidence>
<dbReference type="InterPro" id="IPR038084">
    <property type="entry name" value="PduO/GlcC-like_sf"/>
</dbReference>
<protein>
    <recommendedName>
        <fullName evidence="4">Corrinoid adenosyltransferase</fullName>
        <ecNumber evidence="3">2.5.1.17</ecNumber>
    </recommendedName>
    <alternativeName>
        <fullName evidence="9">Cob(II)alamin adenosyltransferase</fullName>
    </alternativeName>
    <alternativeName>
        <fullName evidence="11">Cob(II)yrinic acid a,c-diamide adenosyltransferase</fullName>
    </alternativeName>
    <alternativeName>
        <fullName evidence="10">Cobinamide/cobalamin adenosyltransferase</fullName>
    </alternativeName>
</protein>
<dbReference type="InterPro" id="IPR029499">
    <property type="entry name" value="PduO-typ"/>
</dbReference>
<comment type="catalytic activity">
    <reaction evidence="12">
        <text>2 cob(II)yrinate a,c diamide + reduced [electron-transfer flavoprotein] + 2 ATP = 2 adenosylcob(III)yrinate a,c-diamide + 2 triphosphate + oxidized [electron-transfer flavoprotein] + 3 H(+)</text>
        <dbReference type="Rhea" id="RHEA:11528"/>
        <dbReference type="Rhea" id="RHEA-COMP:10685"/>
        <dbReference type="Rhea" id="RHEA-COMP:10686"/>
        <dbReference type="ChEBI" id="CHEBI:15378"/>
        <dbReference type="ChEBI" id="CHEBI:18036"/>
        <dbReference type="ChEBI" id="CHEBI:30616"/>
        <dbReference type="ChEBI" id="CHEBI:57692"/>
        <dbReference type="ChEBI" id="CHEBI:58307"/>
        <dbReference type="ChEBI" id="CHEBI:58503"/>
        <dbReference type="ChEBI" id="CHEBI:58537"/>
        <dbReference type="EC" id="2.5.1.17"/>
    </reaction>
</comment>
<dbReference type="Gene3D" id="1.20.1200.10">
    <property type="entry name" value="Cobalamin adenosyltransferase-like"/>
    <property type="match status" value="1"/>
</dbReference>
<keyword evidence="16" id="KW-1185">Reference proteome</keyword>
<evidence type="ECO:0000256" key="10">
    <source>
        <dbReference type="ARBA" id="ARBA00033334"/>
    </source>
</evidence>
<evidence type="ECO:0000256" key="9">
    <source>
        <dbReference type="ARBA" id="ARBA00031529"/>
    </source>
</evidence>
<dbReference type="Pfam" id="PF01923">
    <property type="entry name" value="Cob_adeno_trans"/>
    <property type="match status" value="1"/>
</dbReference>
<evidence type="ECO:0000256" key="11">
    <source>
        <dbReference type="ARBA" id="ARBA00033354"/>
    </source>
</evidence>
<evidence type="ECO:0000256" key="12">
    <source>
        <dbReference type="ARBA" id="ARBA00048555"/>
    </source>
</evidence>
<dbReference type="EC" id="2.5.1.17" evidence="3"/>
<accession>A0ABR7IQC3</accession>
<dbReference type="EMBL" id="JACOQK010000001">
    <property type="protein sequence ID" value="MBC5787350.1"/>
    <property type="molecule type" value="Genomic_DNA"/>
</dbReference>
<comment type="caution">
    <text evidence="15">The sequence shown here is derived from an EMBL/GenBank/DDBJ whole genome shotgun (WGS) entry which is preliminary data.</text>
</comment>
<keyword evidence="8" id="KW-0067">ATP-binding</keyword>
<evidence type="ECO:0000256" key="7">
    <source>
        <dbReference type="ARBA" id="ARBA00022741"/>
    </source>
</evidence>
<comment type="similarity">
    <text evidence="2">Belongs to the Cob(I)alamin adenosyltransferase family.</text>
</comment>
<evidence type="ECO:0000256" key="2">
    <source>
        <dbReference type="ARBA" id="ARBA00007487"/>
    </source>
</evidence>
<dbReference type="Pfam" id="PF03928">
    <property type="entry name" value="HbpS-like"/>
    <property type="match status" value="1"/>
</dbReference>
<evidence type="ECO:0000256" key="5">
    <source>
        <dbReference type="ARBA" id="ARBA00022573"/>
    </source>
</evidence>
<evidence type="ECO:0000259" key="14">
    <source>
        <dbReference type="Pfam" id="PF01923"/>
    </source>
</evidence>
<dbReference type="RefSeq" id="WP_069989049.1">
    <property type="nucleotide sequence ID" value="NZ_JACOQK010000001.1"/>
</dbReference>
<dbReference type="InterPro" id="IPR036451">
    <property type="entry name" value="CblAdoTrfase-like_sf"/>
</dbReference>